<reference evidence="3" key="1">
    <citation type="submission" date="2022-11" db="UniProtKB">
        <authorList>
            <consortium name="WormBaseParasite"/>
        </authorList>
    </citation>
    <scope>IDENTIFICATION</scope>
</reference>
<dbReference type="InterPro" id="IPR014347">
    <property type="entry name" value="Tautomerase/MIF_sf"/>
</dbReference>
<organism evidence="2 3">
    <name type="scientific">Acrobeloides nanus</name>
    <dbReference type="NCBI Taxonomy" id="290746"/>
    <lineage>
        <taxon>Eukaryota</taxon>
        <taxon>Metazoa</taxon>
        <taxon>Ecdysozoa</taxon>
        <taxon>Nematoda</taxon>
        <taxon>Chromadorea</taxon>
        <taxon>Rhabditida</taxon>
        <taxon>Tylenchina</taxon>
        <taxon>Cephalobomorpha</taxon>
        <taxon>Cephaloboidea</taxon>
        <taxon>Cephalobidae</taxon>
        <taxon>Acrobeloides</taxon>
    </lineage>
</organism>
<dbReference type="AlphaFoldDB" id="A0A914D765"/>
<protein>
    <submittedName>
        <fullName evidence="3">Tautomerase cis-CaaD-like domain-containing protein</fullName>
    </submittedName>
</protein>
<dbReference type="Proteomes" id="UP000887540">
    <property type="component" value="Unplaced"/>
</dbReference>
<name>A0A914D765_9BILA</name>
<dbReference type="WBParaSite" id="ACRNAN_scaffold2012.g22526.t1">
    <property type="protein sequence ID" value="ACRNAN_scaffold2012.g22526.t1"/>
    <property type="gene ID" value="ACRNAN_scaffold2012.g22526"/>
</dbReference>
<evidence type="ECO:0000259" key="1">
    <source>
        <dbReference type="Pfam" id="PF14832"/>
    </source>
</evidence>
<keyword evidence="2" id="KW-1185">Reference proteome</keyword>
<dbReference type="InterPro" id="IPR028116">
    <property type="entry name" value="Cis-CaaD-like"/>
</dbReference>
<dbReference type="Pfam" id="PF14832">
    <property type="entry name" value="Tautomerase_3"/>
    <property type="match status" value="1"/>
</dbReference>
<accession>A0A914D765</accession>
<feature type="domain" description="Tautomerase cis-CaaD-like" evidence="1">
    <location>
        <begin position="1"/>
        <end position="136"/>
    </location>
</feature>
<dbReference type="Gene3D" id="3.30.429.10">
    <property type="entry name" value="Macrophage Migration Inhibitory Factor"/>
    <property type="match status" value="1"/>
</dbReference>
<proteinExistence type="predicted"/>
<evidence type="ECO:0000313" key="3">
    <source>
        <dbReference type="WBParaSite" id="ACRNAN_scaffold2012.g22526.t1"/>
    </source>
</evidence>
<dbReference type="SUPFAM" id="SSF55331">
    <property type="entry name" value="Tautomerase/MIF"/>
    <property type="match status" value="1"/>
</dbReference>
<sequence length="148" mass="17142">MPLHRIWYSPGAFSEQDKAALAENITKLYTSFGLPAFYVVVLYLPVEEKNYFVGGKKESKFVRISVQHIARHFPSNKTADRFLDKYENVLAPFIKERGLDWEVSVEQIDRNLWRENGLEPPLPGTIAEKEWVRLDKAVPYDEKDNVIG</sequence>
<evidence type="ECO:0000313" key="2">
    <source>
        <dbReference type="Proteomes" id="UP000887540"/>
    </source>
</evidence>